<evidence type="ECO:0000313" key="2">
    <source>
        <dbReference type="Proteomes" id="UP000292447"/>
    </source>
</evidence>
<dbReference type="Proteomes" id="UP000292447">
    <property type="component" value="Chromosome I"/>
</dbReference>
<dbReference type="EMBL" id="CP034456">
    <property type="protein sequence ID" value="QBM85429.1"/>
    <property type="molecule type" value="Genomic_DNA"/>
</dbReference>
<gene>
    <name evidence="1" type="ORF">METSCH_A00470</name>
</gene>
<proteinExistence type="predicted"/>
<keyword evidence="2" id="KW-1185">Reference proteome</keyword>
<reference evidence="2" key="1">
    <citation type="submission" date="2019-03" db="EMBL/GenBank/DDBJ databases">
        <title>Snf2 controls pulcherriminic acid biosynthesis and connects pigmentation and antifungal activity of the yeast Metschnikowia pulcherrima.</title>
        <authorList>
            <person name="Gore-Lloyd D."/>
            <person name="Sumann I."/>
            <person name="Brachmann A.O."/>
            <person name="Schneeberger K."/>
            <person name="Ortiz-Merino R.A."/>
            <person name="Moreno-Beltran M."/>
            <person name="Schlaefli M."/>
            <person name="Kirner P."/>
            <person name="Santos Kron A."/>
            <person name="Wolfe K.H."/>
            <person name="Piel J."/>
            <person name="Ahrens C.H."/>
            <person name="Henk D."/>
            <person name="Freimoser F.M."/>
        </authorList>
    </citation>
    <scope>NUCLEOTIDE SEQUENCE [LARGE SCALE GENOMIC DNA]</scope>
    <source>
        <strain evidence="2">APC 1.2</strain>
    </source>
</reference>
<accession>A0A4P6XFJ1</accession>
<name>A0A4P6XFJ1_9ASCO</name>
<sequence length="214" mass="24640">MFGFVSRQAYSCRRNFCFTPGCRPCSAAAIAKLFTLRGITLKVDQGQRNSTQLPQPMSAKQEAPTQLIDDATKGLQQLNIKEKKPKQRKAQSDEEFLEQKRQFLDAGPQINTDTWLFDEDRLHSLDSTKKLDRVHILHACEKAYFLRDYEKCLELIKVAGGLFHIELDNETVNDDLKIDFQNARRKTRKSTKVERHVVDLLHVKEACLKKMSDA</sequence>
<protein>
    <submittedName>
        <fullName evidence="1">Uncharacterized protein</fullName>
    </submittedName>
</protein>
<evidence type="ECO:0000313" key="1">
    <source>
        <dbReference type="EMBL" id="QBM85429.1"/>
    </source>
</evidence>
<organism evidence="1 2">
    <name type="scientific">Metschnikowia aff. pulcherrima</name>
    <dbReference type="NCBI Taxonomy" id="2163413"/>
    <lineage>
        <taxon>Eukaryota</taxon>
        <taxon>Fungi</taxon>
        <taxon>Dikarya</taxon>
        <taxon>Ascomycota</taxon>
        <taxon>Saccharomycotina</taxon>
        <taxon>Pichiomycetes</taxon>
        <taxon>Metschnikowiaceae</taxon>
        <taxon>Metschnikowia</taxon>
    </lineage>
</organism>
<dbReference type="AlphaFoldDB" id="A0A4P6XFJ1"/>